<dbReference type="Gene3D" id="3.10.310.30">
    <property type="match status" value="1"/>
</dbReference>
<dbReference type="GO" id="GO:0003676">
    <property type="term" value="F:nucleic acid binding"/>
    <property type="evidence" value="ECO:0007669"/>
    <property type="project" value="InterPro"/>
</dbReference>
<feature type="domain" description="DDH" evidence="1">
    <location>
        <begin position="19"/>
        <end position="155"/>
    </location>
</feature>
<dbReference type="InterPro" id="IPR051319">
    <property type="entry name" value="Oligoribo/pAp-PDE_c-di-AMP_PDE"/>
</dbReference>
<sequence>MSAVRDEIVRILREEDGFLIASHTNPDGDAIGSMAAMGWLLASLGKRFALYNRSGLPASFDWLELPAPIHTDLPAGDYPWIISLDCGDLSRVGPDMAAVWPLRSSINIDHHLGNPEFATVNWVRKSYSSTGEMVAKLARDLDVPLSGALGEAVYLSIVTDTGWFSYDSTTTHTLALASRIMELGLRPGPINAKIQNQWTPARICLMRDVLGKAVLLNKGRIGLINITKEVMQACEADIADTDGLINMLRRVRGVLIAIALREEPDGSIKFSLRSHGEVNVQQVAARFGGGGHKNASGGSVALPIEEAAANIVAACAAILPDGGETSG</sequence>
<dbReference type="Pfam" id="PF01368">
    <property type="entry name" value="DHH"/>
    <property type="match status" value="1"/>
</dbReference>
<dbReference type="eggNOG" id="COG0618">
    <property type="taxonomic scope" value="Bacteria"/>
</dbReference>
<dbReference type="InterPro" id="IPR003156">
    <property type="entry name" value="DHHA1_dom"/>
</dbReference>
<dbReference type="AlphaFoldDB" id="S7TEG3"/>
<dbReference type="PANTHER" id="PTHR47618:SF1">
    <property type="entry name" value="BIFUNCTIONAL OLIGORIBONUCLEASE AND PAP PHOSPHATASE NRNA"/>
    <property type="match status" value="1"/>
</dbReference>
<dbReference type="PATRIC" id="fig|1121439.3.peg.730"/>
<evidence type="ECO:0000313" key="3">
    <source>
        <dbReference type="EMBL" id="EPR34975.1"/>
    </source>
</evidence>
<dbReference type="PANTHER" id="PTHR47618">
    <property type="entry name" value="BIFUNCTIONAL OLIGORIBONUCLEASE AND PAP PHOSPHATASE NRNA"/>
    <property type="match status" value="1"/>
</dbReference>
<accession>S7TEG3</accession>
<evidence type="ECO:0000259" key="2">
    <source>
        <dbReference type="Pfam" id="PF02272"/>
    </source>
</evidence>
<dbReference type="SUPFAM" id="SSF64182">
    <property type="entry name" value="DHH phosphoesterases"/>
    <property type="match status" value="1"/>
</dbReference>
<dbReference type="InterPro" id="IPR038763">
    <property type="entry name" value="DHH_sf"/>
</dbReference>
<name>S7TEG3_9BACT</name>
<feature type="domain" description="DHHA1" evidence="2">
    <location>
        <begin position="240"/>
        <end position="314"/>
    </location>
</feature>
<dbReference type="InterPro" id="IPR001667">
    <property type="entry name" value="DDH_dom"/>
</dbReference>
<evidence type="ECO:0000313" key="4">
    <source>
        <dbReference type="Proteomes" id="UP000014975"/>
    </source>
</evidence>
<dbReference type="RefSeq" id="WP_020886224.1">
    <property type="nucleotide sequence ID" value="NZ_ATHI01000005.1"/>
</dbReference>
<proteinExistence type="predicted"/>
<comment type="caution">
    <text evidence="3">The sequence shown here is derived from an EMBL/GenBank/DDBJ whole genome shotgun (WGS) entry which is preliminary data.</text>
</comment>
<dbReference type="Pfam" id="PF02272">
    <property type="entry name" value="DHHA1"/>
    <property type="match status" value="1"/>
</dbReference>
<dbReference type="Gene3D" id="3.90.1640.10">
    <property type="entry name" value="inorganic pyrophosphatase (n-terminal core)"/>
    <property type="match status" value="1"/>
</dbReference>
<dbReference type="OrthoDB" id="9803668at2"/>
<dbReference type="STRING" id="1121439.dsat_2338"/>
<keyword evidence="4" id="KW-1185">Reference proteome</keyword>
<dbReference type="EMBL" id="ATHI01000005">
    <property type="protein sequence ID" value="EPR34975.1"/>
    <property type="molecule type" value="Genomic_DNA"/>
</dbReference>
<protein>
    <submittedName>
        <fullName evidence="3">Phosphoesterase RecJ domain protein</fullName>
    </submittedName>
</protein>
<organism evidence="3 4">
    <name type="scientific">Alkalidesulfovibrio alkalitolerans DSM 16529</name>
    <dbReference type="NCBI Taxonomy" id="1121439"/>
    <lineage>
        <taxon>Bacteria</taxon>
        <taxon>Pseudomonadati</taxon>
        <taxon>Thermodesulfobacteriota</taxon>
        <taxon>Desulfovibrionia</taxon>
        <taxon>Desulfovibrionales</taxon>
        <taxon>Desulfovibrionaceae</taxon>
        <taxon>Alkalidesulfovibrio</taxon>
    </lineage>
</organism>
<dbReference type="Proteomes" id="UP000014975">
    <property type="component" value="Unassembled WGS sequence"/>
</dbReference>
<reference evidence="3 4" key="1">
    <citation type="journal article" date="2013" name="Genome Announc.">
        <title>Draft genome sequences for three mercury-methylating, sulfate-reducing bacteria.</title>
        <authorList>
            <person name="Brown S.D."/>
            <person name="Hurt R.A.Jr."/>
            <person name="Gilmour C.C."/>
            <person name="Elias D.A."/>
        </authorList>
    </citation>
    <scope>NUCLEOTIDE SEQUENCE [LARGE SCALE GENOMIC DNA]</scope>
    <source>
        <strain evidence="3 4">DSM 16529</strain>
    </source>
</reference>
<gene>
    <name evidence="3" type="ORF">dsat_2338</name>
</gene>
<evidence type="ECO:0000259" key="1">
    <source>
        <dbReference type="Pfam" id="PF01368"/>
    </source>
</evidence>